<proteinExistence type="predicted"/>
<dbReference type="InterPro" id="IPR006260">
    <property type="entry name" value="TonB/TolA_C"/>
</dbReference>
<dbReference type="EMBL" id="QGTJ01000002">
    <property type="protein sequence ID" value="PWV64655.1"/>
    <property type="molecule type" value="Genomic_DNA"/>
</dbReference>
<evidence type="ECO:0000313" key="6">
    <source>
        <dbReference type="EMBL" id="PWV64655.1"/>
    </source>
</evidence>
<evidence type="ECO:0000256" key="4">
    <source>
        <dbReference type="ARBA" id="ARBA00023136"/>
    </source>
</evidence>
<evidence type="ECO:0000313" key="7">
    <source>
        <dbReference type="Proteomes" id="UP000246569"/>
    </source>
</evidence>
<name>A0A317MYG1_9GAMM</name>
<evidence type="ECO:0000256" key="5">
    <source>
        <dbReference type="SAM" id="SignalP"/>
    </source>
</evidence>
<dbReference type="PROSITE" id="PS51257">
    <property type="entry name" value="PROKAR_LIPOPROTEIN"/>
    <property type="match status" value="1"/>
</dbReference>
<feature type="chain" id="PRO_5016278333" evidence="5">
    <location>
        <begin position="27"/>
        <end position="143"/>
    </location>
</feature>
<accession>A0A317MYG1</accession>
<dbReference type="SUPFAM" id="SSF74653">
    <property type="entry name" value="TolA/TonB C-terminal domain"/>
    <property type="match status" value="1"/>
</dbReference>
<dbReference type="AlphaFoldDB" id="A0A317MYG1"/>
<keyword evidence="7" id="KW-1185">Reference proteome</keyword>
<evidence type="ECO:0000256" key="3">
    <source>
        <dbReference type="ARBA" id="ARBA00022989"/>
    </source>
</evidence>
<comment type="subcellular location">
    <subcellularLocation>
        <location evidence="1">Membrane</location>
        <topology evidence="1">Single-pass membrane protein</topology>
    </subcellularLocation>
</comment>
<dbReference type="Pfam" id="PF13103">
    <property type="entry name" value="TonB_2"/>
    <property type="match status" value="1"/>
</dbReference>
<dbReference type="OrthoDB" id="9779830at2"/>
<evidence type="ECO:0000256" key="1">
    <source>
        <dbReference type="ARBA" id="ARBA00004167"/>
    </source>
</evidence>
<dbReference type="Proteomes" id="UP000246569">
    <property type="component" value="Unassembled WGS sequence"/>
</dbReference>
<reference evidence="6 7" key="1">
    <citation type="submission" date="2018-05" db="EMBL/GenBank/DDBJ databases">
        <title>Genomic Encyclopedia of Type Strains, Phase IV (KMG-IV): sequencing the most valuable type-strain genomes for metagenomic binning, comparative biology and taxonomic classification.</title>
        <authorList>
            <person name="Goeker M."/>
        </authorList>
    </citation>
    <scope>NUCLEOTIDE SEQUENCE [LARGE SCALE GENOMIC DNA]</scope>
    <source>
        <strain evidence="6 7">DSM 23606</strain>
    </source>
</reference>
<keyword evidence="3" id="KW-1133">Transmembrane helix</keyword>
<organism evidence="6 7">
    <name type="scientific">Plasticicumulans acidivorans</name>
    <dbReference type="NCBI Taxonomy" id="886464"/>
    <lineage>
        <taxon>Bacteria</taxon>
        <taxon>Pseudomonadati</taxon>
        <taxon>Pseudomonadota</taxon>
        <taxon>Gammaproteobacteria</taxon>
        <taxon>Candidatus Competibacteraceae</taxon>
        <taxon>Plasticicumulans</taxon>
    </lineage>
</organism>
<comment type="caution">
    <text evidence="6">The sequence shown here is derived from an EMBL/GenBank/DDBJ whole genome shotgun (WGS) entry which is preliminary data.</text>
</comment>
<gene>
    <name evidence="6" type="ORF">C7443_102306</name>
</gene>
<keyword evidence="4" id="KW-0472">Membrane</keyword>
<sequence length="143" mass="15274">MFLLKRLVSHLARPLLAALCAASLLAGCAQSGLQTPVGPSSQEAQAAELHDRVRQVWVVPRSLQKSPRALSARLLINCDDAGNVKTVKLLKRTGARDVDASLVKAVLDASPLPMPADKARAAQFHSLELTLDTADLLTAKQPH</sequence>
<dbReference type="RefSeq" id="WP_110017295.1">
    <property type="nucleotide sequence ID" value="NZ_QGTJ01000002.1"/>
</dbReference>
<keyword evidence="2" id="KW-0812">Transmembrane</keyword>
<dbReference type="NCBIfam" id="TIGR01352">
    <property type="entry name" value="tonB_Cterm"/>
    <property type="match status" value="1"/>
</dbReference>
<protein>
    <submittedName>
        <fullName evidence="6">TonB family protein</fullName>
    </submittedName>
</protein>
<dbReference type="GO" id="GO:0016020">
    <property type="term" value="C:membrane"/>
    <property type="evidence" value="ECO:0007669"/>
    <property type="project" value="UniProtKB-SubCell"/>
</dbReference>
<keyword evidence="5" id="KW-0732">Signal</keyword>
<evidence type="ECO:0000256" key="2">
    <source>
        <dbReference type="ARBA" id="ARBA00022692"/>
    </source>
</evidence>
<feature type="signal peptide" evidence="5">
    <location>
        <begin position="1"/>
        <end position="26"/>
    </location>
</feature>
<dbReference type="Gene3D" id="3.30.1150.10">
    <property type="match status" value="1"/>
</dbReference>